<dbReference type="GO" id="GO:0016787">
    <property type="term" value="F:hydrolase activity"/>
    <property type="evidence" value="ECO:0007669"/>
    <property type="project" value="UniProtKB-KW"/>
</dbReference>
<dbReference type="SUPFAM" id="SSF53474">
    <property type="entry name" value="alpha/beta-Hydrolases"/>
    <property type="match status" value="1"/>
</dbReference>
<gene>
    <name evidence="1" type="ORF">WS70_15765</name>
</gene>
<dbReference type="InterPro" id="IPR029058">
    <property type="entry name" value="AB_hydrolase_fold"/>
</dbReference>
<keyword evidence="2" id="KW-1185">Reference proteome</keyword>
<proteinExistence type="predicted"/>
<evidence type="ECO:0000313" key="1">
    <source>
        <dbReference type="EMBL" id="AOJ03102.1"/>
    </source>
</evidence>
<name>A0A1B4FHR3_9BURK</name>
<reference evidence="1 2" key="1">
    <citation type="submission" date="2015-12" db="EMBL/GenBank/DDBJ databases">
        <title>Diversity of Burkholderia near neighbor genomes.</title>
        <authorList>
            <person name="Sahl J."/>
            <person name="Wagner D."/>
            <person name="Keim P."/>
        </authorList>
    </citation>
    <scope>NUCLEOTIDE SEQUENCE [LARGE SCALE GENOMIC DNA]</scope>
    <source>
        <strain evidence="1 2">BDU6</strain>
    </source>
</reference>
<keyword evidence="1" id="KW-0378">Hydrolase</keyword>
<organism evidence="1 2">
    <name type="scientific">Burkholderia mayonis</name>
    <dbReference type="NCBI Taxonomy" id="1385591"/>
    <lineage>
        <taxon>Bacteria</taxon>
        <taxon>Pseudomonadati</taxon>
        <taxon>Pseudomonadota</taxon>
        <taxon>Betaproteobacteria</taxon>
        <taxon>Burkholderiales</taxon>
        <taxon>Burkholderiaceae</taxon>
        <taxon>Burkholderia</taxon>
        <taxon>pseudomallei group</taxon>
    </lineage>
</organism>
<accession>A0A1B4FHR3</accession>
<evidence type="ECO:0000313" key="2">
    <source>
        <dbReference type="Proteomes" id="UP000062519"/>
    </source>
</evidence>
<dbReference type="InterPro" id="IPR010662">
    <property type="entry name" value="RBBP9/YdeN"/>
</dbReference>
<sequence length="211" mass="22665">MRSCSKSTWPPRLVTVPGLHGSEGAHWQTWLERQFARALRVEQDDWDAPHLARWAQKVRDLFVRERGPFVLAAHSFGCLAAAHALVQHASVAGAPAANVVGALFVAPANPSKFAFAGDFDPHRLAVPSIVIGSESDPWMTLAAARELAHRLGSAFVNLGDAGHINTAAGYGPWPRAKYLVDTLVHCAAPLRFRDDSPAIGAIARDVLVTAA</sequence>
<dbReference type="Gene3D" id="3.40.50.1820">
    <property type="entry name" value="alpha/beta hydrolase"/>
    <property type="match status" value="1"/>
</dbReference>
<dbReference type="RefSeq" id="WP_059596833.1">
    <property type="nucleotide sequence ID" value="NZ_CP013386.1"/>
</dbReference>
<dbReference type="Pfam" id="PF06821">
    <property type="entry name" value="Ser_hydrolase"/>
    <property type="match status" value="1"/>
</dbReference>
<dbReference type="EMBL" id="CP013386">
    <property type="protein sequence ID" value="AOJ03102.1"/>
    <property type="molecule type" value="Genomic_DNA"/>
</dbReference>
<dbReference type="KEGG" id="buu:WS70_15765"/>
<protein>
    <submittedName>
        <fullName evidence="1">Alpha/beta hydrolase</fullName>
    </submittedName>
</protein>
<dbReference type="AlphaFoldDB" id="A0A1B4FHR3"/>
<dbReference type="Proteomes" id="UP000062519">
    <property type="component" value="Chromosome 1"/>
</dbReference>